<keyword evidence="5" id="KW-0547">Nucleotide-binding</keyword>
<dbReference type="InterPro" id="IPR005467">
    <property type="entry name" value="His_kinase_dom"/>
</dbReference>
<dbReference type="Proteomes" id="UP001333710">
    <property type="component" value="Chromosome"/>
</dbReference>
<dbReference type="InterPro" id="IPR003594">
    <property type="entry name" value="HATPase_dom"/>
</dbReference>
<dbReference type="InterPro" id="IPR013767">
    <property type="entry name" value="PAS_fold"/>
</dbReference>
<evidence type="ECO:0000256" key="3">
    <source>
        <dbReference type="ARBA" id="ARBA00022553"/>
    </source>
</evidence>
<feature type="domain" description="Response regulatory" evidence="17">
    <location>
        <begin position="624"/>
        <end position="736"/>
    </location>
</feature>
<dbReference type="FunFam" id="3.30.565.10:FF:000010">
    <property type="entry name" value="Sensor histidine kinase RcsC"/>
    <property type="match status" value="1"/>
</dbReference>
<dbReference type="SUPFAM" id="SSF55785">
    <property type="entry name" value="PYP-like sensor domain (PAS domain)"/>
    <property type="match status" value="1"/>
</dbReference>
<dbReference type="CDD" id="cd00156">
    <property type="entry name" value="REC"/>
    <property type="match status" value="1"/>
</dbReference>
<dbReference type="PROSITE" id="PS50113">
    <property type="entry name" value="PAC"/>
    <property type="match status" value="1"/>
</dbReference>
<dbReference type="InterPro" id="IPR000700">
    <property type="entry name" value="PAS-assoc_C"/>
</dbReference>
<comment type="catalytic activity">
    <reaction evidence="1">
        <text>ATP + protein L-histidine = ADP + protein N-phospho-L-histidine.</text>
        <dbReference type="EC" id="2.7.13.3"/>
    </reaction>
</comment>
<dbReference type="InterPro" id="IPR004358">
    <property type="entry name" value="Sig_transdc_His_kin-like_C"/>
</dbReference>
<evidence type="ECO:0000259" key="17">
    <source>
        <dbReference type="PROSITE" id="PS50110"/>
    </source>
</evidence>
<evidence type="ECO:0000313" key="20">
    <source>
        <dbReference type="EMBL" id="BDX04845.1"/>
    </source>
</evidence>
<proteinExistence type="predicted"/>
<comment type="subunit">
    <text evidence="10">At low DSF concentrations, interacts with RpfF.</text>
</comment>
<keyword evidence="8" id="KW-0902">Two-component regulatory system</keyword>
<dbReference type="Pfam" id="PF00512">
    <property type="entry name" value="HisKA"/>
    <property type="match status" value="1"/>
</dbReference>
<reference evidence="20" key="1">
    <citation type="submission" date="2023-01" db="EMBL/GenBank/DDBJ databases">
        <title>Complete genome sequence of Planctobacterium marinum strain Dej080120_11.</title>
        <authorList>
            <person name="Ueki S."/>
            <person name="Maruyama F."/>
        </authorList>
    </citation>
    <scope>NUCLEOTIDE SEQUENCE</scope>
    <source>
        <strain evidence="20">Dej080120_11</strain>
    </source>
</reference>
<dbReference type="SMART" id="SM00388">
    <property type="entry name" value="HisKA"/>
    <property type="match status" value="1"/>
</dbReference>
<keyword evidence="15" id="KW-1133">Transmembrane helix</keyword>
<evidence type="ECO:0000256" key="7">
    <source>
        <dbReference type="ARBA" id="ARBA00022840"/>
    </source>
</evidence>
<evidence type="ECO:0000256" key="6">
    <source>
        <dbReference type="ARBA" id="ARBA00022777"/>
    </source>
</evidence>
<dbReference type="InterPro" id="IPR001789">
    <property type="entry name" value="Sig_transdc_resp-reg_receiver"/>
</dbReference>
<feature type="coiled-coil region" evidence="14">
    <location>
        <begin position="350"/>
        <end position="384"/>
    </location>
</feature>
<evidence type="ECO:0000256" key="12">
    <source>
        <dbReference type="ARBA" id="ARBA00070616"/>
    </source>
</evidence>
<dbReference type="FunFam" id="3.30.450.20:FF:000060">
    <property type="entry name" value="Sensor protein FixL"/>
    <property type="match status" value="1"/>
</dbReference>
<dbReference type="InterPro" id="IPR035965">
    <property type="entry name" value="PAS-like_dom_sf"/>
</dbReference>
<dbReference type="PANTHER" id="PTHR45339">
    <property type="entry name" value="HYBRID SIGNAL TRANSDUCTION HISTIDINE KINASE J"/>
    <property type="match status" value="1"/>
</dbReference>
<feature type="modified residue" description="4-aspartylphosphate" evidence="13">
    <location>
        <position position="821"/>
    </location>
</feature>
<dbReference type="InterPro" id="IPR036890">
    <property type="entry name" value="HATPase_C_sf"/>
</dbReference>
<dbReference type="InterPro" id="IPR003661">
    <property type="entry name" value="HisK_dim/P_dom"/>
</dbReference>
<dbReference type="FunFam" id="1.10.287.130:FF:000002">
    <property type="entry name" value="Two-component osmosensing histidine kinase"/>
    <property type="match status" value="1"/>
</dbReference>
<keyword evidence="6" id="KW-0418">Kinase</keyword>
<dbReference type="PROSITE" id="PS50109">
    <property type="entry name" value="HIS_KIN"/>
    <property type="match status" value="1"/>
</dbReference>
<accession>A0AA48I2Q8</accession>
<comment type="function">
    <text evidence="9">Putative oxygen sensor; modulates the activity of FixJ, a transcriptional activator of nitrogen fixation fixK gene. FixL probably acts as a kinase that phosphorylates FixJ.</text>
</comment>
<dbReference type="InterPro" id="IPR036097">
    <property type="entry name" value="HisK_dim/P_sf"/>
</dbReference>
<evidence type="ECO:0000259" key="19">
    <source>
        <dbReference type="PROSITE" id="PS50113"/>
    </source>
</evidence>
<dbReference type="CDD" id="cd00130">
    <property type="entry name" value="PAS"/>
    <property type="match status" value="1"/>
</dbReference>
<dbReference type="GO" id="GO:0000155">
    <property type="term" value="F:phosphorelay sensor kinase activity"/>
    <property type="evidence" value="ECO:0007669"/>
    <property type="project" value="InterPro"/>
</dbReference>
<feature type="domain" description="PAS" evidence="18">
    <location>
        <begin position="232"/>
        <end position="302"/>
    </location>
</feature>
<dbReference type="PRINTS" id="PR00344">
    <property type="entry name" value="BCTRLSENSOR"/>
</dbReference>
<dbReference type="AlphaFoldDB" id="A0AA48I2Q8"/>
<dbReference type="CDD" id="cd17546">
    <property type="entry name" value="REC_hyHK_CKI1_RcsC-like"/>
    <property type="match status" value="1"/>
</dbReference>
<keyword evidence="3 13" id="KW-0597">Phosphoprotein</keyword>
<feature type="transmembrane region" description="Helical" evidence="15">
    <location>
        <begin position="198"/>
        <end position="219"/>
    </location>
</feature>
<evidence type="ECO:0000256" key="10">
    <source>
        <dbReference type="ARBA" id="ARBA00064003"/>
    </source>
</evidence>
<dbReference type="CDD" id="cd00082">
    <property type="entry name" value="HisKA"/>
    <property type="match status" value="1"/>
</dbReference>
<evidence type="ECO:0000256" key="4">
    <source>
        <dbReference type="ARBA" id="ARBA00022679"/>
    </source>
</evidence>
<dbReference type="CDD" id="cd16922">
    <property type="entry name" value="HATPase_EvgS-ArcB-TorS-like"/>
    <property type="match status" value="1"/>
</dbReference>
<keyword evidence="14" id="KW-0175">Coiled coil</keyword>
<dbReference type="SUPFAM" id="SSF55874">
    <property type="entry name" value="ATPase domain of HSP90 chaperone/DNA topoisomerase II/histidine kinase"/>
    <property type="match status" value="1"/>
</dbReference>
<dbReference type="GO" id="GO:0005524">
    <property type="term" value="F:ATP binding"/>
    <property type="evidence" value="ECO:0007669"/>
    <property type="project" value="UniProtKB-KW"/>
</dbReference>
<dbReference type="SMART" id="SM00091">
    <property type="entry name" value="PAS"/>
    <property type="match status" value="1"/>
</dbReference>
<evidence type="ECO:0000256" key="2">
    <source>
        <dbReference type="ARBA" id="ARBA00012438"/>
    </source>
</evidence>
<dbReference type="RefSeq" id="WP_338290699.1">
    <property type="nucleotide sequence ID" value="NZ_AP027272.1"/>
</dbReference>
<dbReference type="Gene3D" id="3.30.565.10">
    <property type="entry name" value="Histidine kinase-like ATPase, C-terminal domain"/>
    <property type="match status" value="1"/>
</dbReference>
<sequence length="898" mass="99257">MDKFTVSKPKWFYAYFALALFDIITVSVSLYLNKQIIGIYLDTVDNNKQWAELKTQVANLGEKALEVNGPGNNVFESLDVNAEQRHYIQAKSVFTEYIELVASEFNSSQLIVSPDVLLTELNTANDNFLLLDEQVGLVFRYFAEGEVDKAALSMSNMDRHYANLAANIASMAHHLRELQIVDLESDLETAESLKLLEWFIAALILIMVVGATFYGNVLIRQIKREEEKKLKSEIELKSVFSAAIDPMVIIDDKGIITSANDAVERVLGYSPEFCVGKNVAFMTPEPHRSLHDSYIESYVKTRQAKIVGSSREVLAMRKDGYQLPILLSISEMSLPDGLHFIGTMHDISARKEEEERLKKHSIELEKAKNEADRANAMKSEFLANMSHEIRTPMNGIMGVNRLLSESSLTPEQSRYCDIIKSSSESLLTILNDILDLSKIEADKLDLELISTNFHSLLEEIAELLSVKCNEKAIEVVLSISSDIPPVIVTDPVRLRQIINNLTNNAYKFTETGSITLQAELNAINEQNYDIEISVADTGVGIDESALGSIFEKFSQEDASITRNFGGTGLGLAISQKLAMLLGGNISVSSEKGKGSIFTFNITGDLVSDEESIVTAPKPDLTGLNLLLVDDNKVGLKTYGQILTSAGAKVALSLTPGAVLDLLSKKHFDALITDYMMPELDGLTLSRRVRDVYPELPIVMLSSAQIQREKLQSAGVSGYLTKPSDSLYVDMLTHKLVNSAEPELMTKKDVVRSQSVEVAPGKTSVENIPLNMRILLVEDNAVNQMVAQSMLEPSVASITLANNGKEAVELYQENDFDLILMDVQMPIMDGYSATESIRNLEREEGKSSIKIIALTANAMKSDIEKCMAAGMDDVLSKPIIKEKLIEKVSASYHELQVSS</sequence>
<evidence type="ECO:0000259" key="18">
    <source>
        <dbReference type="PROSITE" id="PS50112"/>
    </source>
</evidence>
<dbReference type="EMBL" id="AP027272">
    <property type="protein sequence ID" value="BDX04845.1"/>
    <property type="molecule type" value="Genomic_DNA"/>
</dbReference>
<evidence type="ECO:0000256" key="8">
    <source>
        <dbReference type="ARBA" id="ARBA00023012"/>
    </source>
</evidence>
<feature type="modified residue" description="4-aspartylphosphate" evidence="13">
    <location>
        <position position="673"/>
    </location>
</feature>
<evidence type="ECO:0000256" key="1">
    <source>
        <dbReference type="ARBA" id="ARBA00000085"/>
    </source>
</evidence>
<feature type="domain" description="PAC" evidence="19">
    <location>
        <begin position="309"/>
        <end position="359"/>
    </location>
</feature>
<evidence type="ECO:0000256" key="15">
    <source>
        <dbReference type="SAM" id="Phobius"/>
    </source>
</evidence>
<dbReference type="KEGG" id="pmaw:MACH26_03660"/>
<dbReference type="InterPro" id="IPR000014">
    <property type="entry name" value="PAS"/>
</dbReference>
<dbReference type="PANTHER" id="PTHR45339:SF1">
    <property type="entry name" value="HYBRID SIGNAL TRANSDUCTION HISTIDINE KINASE J"/>
    <property type="match status" value="1"/>
</dbReference>
<keyword evidence="15" id="KW-0812">Transmembrane</keyword>
<dbReference type="Pfam" id="PF00989">
    <property type="entry name" value="PAS"/>
    <property type="match status" value="1"/>
</dbReference>
<dbReference type="InterPro" id="IPR011006">
    <property type="entry name" value="CheY-like_superfamily"/>
</dbReference>
<evidence type="ECO:0000256" key="13">
    <source>
        <dbReference type="PROSITE-ProRule" id="PRU00169"/>
    </source>
</evidence>
<keyword evidence="4" id="KW-0808">Transferase</keyword>
<dbReference type="EC" id="2.7.13.3" evidence="2"/>
<dbReference type="SMART" id="SM00387">
    <property type="entry name" value="HATPase_c"/>
    <property type="match status" value="1"/>
</dbReference>
<feature type="domain" description="Histidine kinase" evidence="16">
    <location>
        <begin position="384"/>
        <end position="605"/>
    </location>
</feature>
<evidence type="ECO:0000256" key="14">
    <source>
        <dbReference type="SAM" id="Coils"/>
    </source>
</evidence>
<name>A0AA48I2Q8_9ALTE</name>
<evidence type="ECO:0000256" key="5">
    <source>
        <dbReference type="ARBA" id="ARBA00022741"/>
    </source>
</evidence>
<dbReference type="NCBIfam" id="TIGR00229">
    <property type="entry name" value="sensory_box"/>
    <property type="match status" value="1"/>
</dbReference>
<keyword evidence="21" id="KW-1185">Reference proteome</keyword>
<evidence type="ECO:0000259" key="16">
    <source>
        <dbReference type="PROSITE" id="PS50109"/>
    </source>
</evidence>
<feature type="domain" description="Response regulatory" evidence="17">
    <location>
        <begin position="772"/>
        <end position="891"/>
    </location>
</feature>
<keyword evidence="7" id="KW-0067">ATP-binding</keyword>
<dbReference type="Gene3D" id="3.30.450.20">
    <property type="entry name" value="PAS domain"/>
    <property type="match status" value="1"/>
</dbReference>
<feature type="transmembrane region" description="Helical" evidence="15">
    <location>
        <begin position="12"/>
        <end position="32"/>
    </location>
</feature>
<dbReference type="GO" id="GO:0006355">
    <property type="term" value="P:regulation of DNA-templated transcription"/>
    <property type="evidence" value="ECO:0007669"/>
    <property type="project" value="InterPro"/>
</dbReference>
<dbReference type="Pfam" id="PF00072">
    <property type="entry name" value="Response_reg"/>
    <property type="match status" value="2"/>
</dbReference>
<dbReference type="SMART" id="SM00448">
    <property type="entry name" value="REC"/>
    <property type="match status" value="2"/>
</dbReference>
<evidence type="ECO:0000256" key="11">
    <source>
        <dbReference type="ARBA" id="ARBA00068150"/>
    </source>
</evidence>
<gene>
    <name evidence="20" type="ORF">MACH26_03660</name>
</gene>
<evidence type="ECO:0000256" key="9">
    <source>
        <dbReference type="ARBA" id="ARBA00059827"/>
    </source>
</evidence>
<protein>
    <recommendedName>
        <fullName evidence="12">Sensor protein FixL</fullName>
        <ecNumber evidence="2">2.7.13.3</ecNumber>
    </recommendedName>
    <alternativeName>
        <fullName evidence="11">Sensory/regulatory protein RpfC</fullName>
    </alternativeName>
</protein>
<keyword evidence="15" id="KW-0472">Membrane</keyword>
<dbReference type="SUPFAM" id="SSF52172">
    <property type="entry name" value="CheY-like"/>
    <property type="match status" value="2"/>
</dbReference>
<dbReference type="PROSITE" id="PS50112">
    <property type="entry name" value="PAS"/>
    <property type="match status" value="1"/>
</dbReference>
<evidence type="ECO:0000313" key="21">
    <source>
        <dbReference type="Proteomes" id="UP001333710"/>
    </source>
</evidence>
<dbReference type="Gene3D" id="3.40.50.2300">
    <property type="match status" value="2"/>
</dbReference>
<dbReference type="PROSITE" id="PS50110">
    <property type="entry name" value="RESPONSE_REGULATORY"/>
    <property type="match status" value="2"/>
</dbReference>
<organism evidence="20 21">
    <name type="scientific">Planctobacterium marinum</name>
    <dbReference type="NCBI Taxonomy" id="1631968"/>
    <lineage>
        <taxon>Bacteria</taxon>
        <taxon>Pseudomonadati</taxon>
        <taxon>Pseudomonadota</taxon>
        <taxon>Gammaproteobacteria</taxon>
        <taxon>Alteromonadales</taxon>
        <taxon>Alteromonadaceae</taxon>
        <taxon>Planctobacterium</taxon>
    </lineage>
</organism>
<dbReference type="Gene3D" id="1.10.287.130">
    <property type="match status" value="1"/>
</dbReference>
<dbReference type="SUPFAM" id="SSF47384">
    <property type="entry name" value="Homodimeric domain of signal transducing histidine kinase"/>
    <property type="match status" value="1"/>
</dbReference>
<dbReference type="Pfam" id="PF02518">
    <property type="entry name" value="HATPase_c"/>
    <property type="match status" value="1"/>
</dbReference>